<organism evidence="2 3">
    <name type="scientific">Discina gigas</name>
    <dbReference type="NCBI Taxonomy" id="1032678"/>
    <lineage>
        <taxon>Eukaryota</taxon>
        <taxon>Fungi</taxon>
        <taxon>Dikarya</taxon>
        <taxon>Ascomycota</taxon>
        <taxon>Pezizomycotina</taxon>
        <taxon>Pezizomycetes</taxon>
        <taxon>Pezizales</taxon>
        <taxon>Discinaceae</taxon>
        <taxon>Discina</taxon>
    </lineage>
</organism>
<name>A0ABR3GEM7_9PEZI</name>
<reference evidence="2 3" key="1">
    <citation type="submission" date="2024-02" db="EMBL/GenBank/DDBJ databases">
        <title>Discinaceae phylogenomics.</title>
        <authorList>
            <person name="Dirks A.C."/>
            <person name="James T.Y."/>
        </authorList>
    </citation>
    <scope>NUCLEOTIDE SEQUENCE [LARGE SCALE GENOMIC DNA]</scope>
    <source>
        <strain evidence="2 3">ACD0624</strain>
    </source>
</reference>
<feature type="compositionally biased region" description="Basic and acidic residues" evidence="1">
    <location>
        <begin position="1"/>
        <end position="17"/>
    </location>
</feature>
<dbReference type="Gene3D" id="3.80.10.10">
    <property type="entry name" value="Ribonuclease Inhibitor"/>
    <property type="match status" value="1"/>
</dbReference>
<accession>A0ABR3GEM7</accession>
<dbReference type="Proteomes" id="UP001447188">
    <property type="component" value="Unassembled WGS sequence"/>
</dbReference>
<keyword evidence="3" id="KW-1185">Reference proteome</keyword>
<evidence type="ECO:0000313" key="3">
    <source>
        <dbReference type="Proteomes" id="UP001447188"/>
    </source>
</evidence>
<comment type="caution">
    <text evidence="2">The sequence shown here is derived from an EMBL/GenBank/DDBJ whole genome shotgun (WGS) entry which is preliminary data.</text>
</comment>
<dbReference type="SUPFAM" id="SSF52047">
    <property type="entry name" value="RNI-like"/>
    <property type="match status" value="1"/>
</dbReference>
<evidence type="ECO:0008006" key="4">
    <source>
        <dbReference type="Google" id="ProtNLM"/>
    </source>
</evidence>
<evidence type="ECO:0000313" key="2">
    <source>
        <dbReference type="EMBL" id="KAL0634412.1"/>
    </source>
</evidence>
<protein>
    <recommendedName>
        <fullName evidence="4">F-box domain-containing protein</fullName>
    </recommendedName>
</protein>
<gene>
    <name evidence="2" type="ORF">Q9L58_006660</name>
</gene>
<evidence type="ECO:0000256" key="1">
    <source>
        <dbReference type="SAM" id="MobiDB-lite"/>
    </source>
</evidence>
<dbReference type="InterPro" id="IPR032675">
    <property type="entry name" value="LRR_dom_sf"/>
</dbReference>
<proteinExistence type="predicted"/>
<feature type="region of interest" description="Disordered" evidence="1">
    <location>
        <begin position="1"/>
        <end position="20"/>
    </location>
</feature>
<dbReference type="EMBL" id="JBBBZM010000095">
    <property type="protein sequence ID" value="KAL0634412.1"/>
    <property type="molecule type" value="Genomic_DNA"/>
</dbReference>
<sequence>MYHKKGFNDPRYNHSELSRSIPSTRTSVYHQREFGPDPVQPRSFVFPNGIPPPLSFRSATESYYFQNGFYLLGSVADRTEPIYSEPPPDPYSQNMFFSNTRFDLPPVPHHPISRFPLFKFSETTVGRILSYLTGPDLAALALVDRDCRQLARTRQFRNVMINFSSASMALLTVLQEEIRERVSTGFKFRHGHNRWRLGSCIRCITICPYGESKEEKEKEKGKAVRNSWVEEKMASNKANEFHACHINALDIVLRGALPNLEYLDWKDIIPITPLIGSAIVAARTTKLELDGVILSEDFALDMNTHAEKWGLKTLVLNLRSREGGIASTYNFTTSILKLAAPTLVELIWKGSGFNKDARKHSLGEEPVQFPKLKKVQLNWVLADETVWSALIPTSSNSTLTELWVDGACENLAPFLARRAHISSLSKLTWIYIRKNELPHLISFITANLQLQSFRHDDRLPETPPEAHPDELQHRLLPILSSSVRSLTSLALTWGTLTIPPAALRSIATITTLQHLWLSAGISCTEELDWRVDHKILRKRLRPLKQLRWLVLTRDAYAHGNQYLYGYRQPREGDQHRDEMVRYARLFAESQSRLEWVYFGQIPMAVERGGEIAEVVVLSGQRNVETLLSQIWGEYRGNWSYNYM</sequence>